<dbReference type="InterPro" id="IPR001387">
    <property type="entry name" value="Cro/C1-type_HTH"/>
</dbReference>
<dbReference type="GO" id="GO:0005829">
    <property type="term" value="C:cytosol"/>
    <property type="evidence" value="ECO:0007669"/>
    <property type="project" value="TreeGrafter"/>
</dbReference>
<dbReference type="PANTHER" id="PTHR46797">
    <property type="entry name" value="HTH-TYPE TRANSCRIPTIONAL REGULATOR"/>
    <property type="match status" value="1"/>
</dbReference>
<gene>
    <name evidence="3" type="ORF">Dform_00262</name>
</gene>
<dbReference type="InterPro" id="IPR050807">
    <property type="entry name" value="TransReg_Diox_bact_type"/>
</dbReference>
<dbReference type="InterPro" id="IPR010982">
    <property type="entry name" value="Lambda_DNA-bd_dom_sf"/>
</dbReference>
<feature type="domain" description="HTH cro/C1-type" evidence="2">
    <location>
        <begin position="8"/>
        <end position="63"/>
    </location>
</feature>
<dbReference type="Gene3D" id="1.10.260.40">
    <property type="entry name" value="lambda repressor-like DNA-binding domains"/>
    <property type="match status" value="1"/>
</dbReference>
<dbReference type="STRING" id="1839801.Dform_00262"/>
<reference evidence="4" key="1">
    <citation type="submission" date="2016-11" db="EMBL/GenBank/DDBJ databases">
        <title>Dehalogenimonas formicexedens sp. nov., a chlorinated alkane respiring bacterium isolated from contaminated groundwater.</title>
        <authorList>
            <person name="Key T.A."/>
            <person name="Bowman K.S."/>
            <person name="Lee I."/>
            <person name="Chun J."/>
            <person name="Albuquerque L."/>
            <person name="da Costa M.S."/>
            <person name="Rainey F.A."/>
            <person name="Moe W.M."/>
        </authorList>
    </citation>
    <scope>NUCLEOTIDE SEQUENCE [LARGE SCALE GENOMIC DNA]</scope>
    <source>
        <strain evidence="4">NSZ-14</strain>
    </source>
</reference>
<proteinExistence type="predicted"/>
<dbReference type="GO" id="GO:0003677">
    <property type="term" value="F:DNA binding"/>
    <property type="evidence" value="ECO:0007669"/>
    <property type="project" value="UniProtKB-KW"/>
</dbReference>
<dbReference type="PROSITE" id="PS50943">
    <property type="entry name" value="HTH_CROC1"/>
    <property type="match status" value="1"/>
</dbReference>
<dbReference type="SUPFAM" id="SSF47413">
    <property type="entry name" value="lambda repressor-like DNA-binding domains"/>
    <property type="match status" value="1"/>
</dbReference>
<sequence length="133" mass="15229">MPDFAAYIRQLRQKQRLSLREVSQNTGISYSYLTQIEHGRRNPPGPEFMKRLAPIYQVSVGDLLRAAGHLEESSESILSDEQEVEMAFKYVMNDPRYQSGTRMAGELNTEVKRFIVEMYEKATGKKLLPGRSA</sequence>
<keyword evidence="4" id="KW-1185">Reference proteome</keyword>
<dbReference type="AlphaFoldDB" id="A0A1P8F5K0"/>
<dbReference type="SMART" id="SM00530">
    <property type="entry name" value="HTH_XRE"/>
    <property type="match status" value="1"/>
</dbReference>
<evidence type="ECO:0000259" key="2">
    <source>
        <dbReference type="PROSITE" id="PS50943"/>
    </source>
</evidence>
<dbReference type="PANTHER" id="PTHR46797:SF1">
    <property type="entry name" value="METHYLPHOSPHONATE SYNTHASE"/>
    <property type="match status" value="1"/>
</dbReference>
<dbReference type="CDD" id="cd00093">
    <property type="entry name" value="HTH_XRE"/>
    <property type="match status" value="1"/>
</dbReference>
<evidence type="ECO:0000256" key="1">
    <source>
        <dbReference type="ARBA" id="ARBA00023125"/>
    </source>
</evidence>
<evidence type="ECO:0000313" key="4">
    <source>
        <dbReference type="Proteomes" id="UP000185934"/>
    </source>
</evidence>
<keyword evidence="1" id="KW-0238">DNA-binding</keyword>
<dbReference type="RefSeq" id="WP_076003414.1">
    <property type="nucleotide sequence ID" value="NZ_CP018258.1"/>
</dbReference>
<dbReference type="Pfam" id="PF13560">
    <property type="entry name" value="HTH_31"/>
    <property type="match status" value="1"/>
</dbReference>
<organism evidence="3 4">
    <name type="scientific">Dehalogenimonas formicexedens</name>
    <dbReference type="NCBI Taxonomy" id="1839801"/>
    <lineage>
        <taxon>Bacteria</taxon>
        <taxon>Bacillati</taxon>
        <taxon>Chloroflexota</taxon>
        <taxon>Dehalococcoidia</taxon>
        <taxon>Dehalococcoidales</taxon>
        <taxon>Dehalococcoidaceae</taxon>
        <taxon>Dehalogenimonas</taxon>
    </lineage>
</organism>
<dbReference type="KEGG" id="dfo:Dform_00262"/>
<accession>A0A1P8F5K0</accession>
<dbReference type="Proteomes" id="UP000185934">
    <property type="component" value="Chromosome"/>
</dbReference>
<dbReference type="GO" id="GO:0003700">
    <property type="term" value="F:DNA-binding transcription factor activity"/>
    <property type="evidence" value="ECO:0007669"/>
    <property type="project" value="TreeGrafter"/>
</dbReference>
<name>A0A1P8F5K0_9CHLR</name>
<dbReference type="OrthoDB" id="166650at2"/>
<protein>
    <submittedName>
        <fullName evidence="3">Helix-turn-helix domain-containing protein</fullName>
    </submittedName>
</protein>
<evidence type="ECO:0000313" key="3">
    <source>
        <dbReference type="EMBL" id="APV43622.1"/>
    </source>
</evidence>
<dbReference type="EMBL" id="CP018258">
    <property type="protein sequence ID" value="APV43622.1"/>
    <property type="molecule type" value="Genomic_DNA"/>
</dbReference>